<dbReference type="STRING" id="930990.A0A067MTK4"/>
<dbReference type="OrthoDB" id="3364132at2759"/>
<proteinExistence type="predicted"/>
<evidence type="ECO:0000313" key="3">
    <source>
        <dbReference type="EMBL" id="KDQ14881.1"/>
    </source>
</evidence>
<keyword evidence="4" id="KW-1185">Reference proteome</keyword>
<evidence type="ECO:0000259" key="2">
    <source>
        <dbReference type="Pfam" id="PF25534"/>
    </source>
</evidence>
<gene>
    <name evidence="3" type="ORF">BOTBODRAFT_331922</name>
</gene>
<dbReference type="EMBL" id="KL198035">
    <property type="protein sequence ID" value="KDQ14881.1"/>
    <property type="molecule type" value="Genomic_DNA"/>
</dbReference>
<dbReference type="HOGENOM" id="CLU_060356_3_1_1"/>
<name>A0A067MTK4_BOTB1</name>
<evidence type="ECO:0000313" key="4">
    <source>
        <dbReference type="Proteomes" id="UP000027195"/>
    </source>
</evidence>
<dbReference type="Proteomes" id="UP000027195">
    <property type="component" value="Unassembled WGS sequence"/>
</dbReference>
<feature type="domain" description="DUF7918" evidence="2">
    <location>
        <begin position="10"/>
        <end position="212"/>
    </location>
</feature>
<evidence type="ECO:0000256" key="1">
    <source>
        <dbReference type="SAM" id="MobiDB-lite"/>
    </source>
</evidence>
<dbReference type="InterPro" id="IPR057678">
    <property type="entry name" value="DUF7918"/>
</dbReference>
<dbReference type="PANTHER" id="PTHR36223">
    <property type="entry name" value="BETA-LACTAMASE-TYPE TRANSPEPTIDASE FOLD DOMAIN CONTAINING PROTEIN"/>
    <property type="match status" value="1"/>
</dbReference>
<protein>
    <recommendedName>
        <fullName evidence="2">DUF7918 domain-containing protein</fullName>
    </recommendedName>
</protein>
<sequence length="263" mass="29635">MLTHQGFSAWIVSEGKRLETFKPEIEDLEEGEDKVMSGWTPSEAGKKFSVHWRDNKGGMETVGCLFIDGSPAGEGAIDGRTWKSQSLPGHFVSEDEFRPFQFSKLQVTNDESAGTAPSDELGEIILIIRRCIIGGPSSFKQESFGEQGPVHEKAKKGHFHQITLADSKELSCHKPWHTWRPYSEEDAKAPLVFFVFNYRPWDLLQKEGVTPRRSLRHRIKAEPNPHRVLDEAEVVIKREDEEPVGETGIRAESSPNRVLEQGG</sequence>
<dbReference type="InParanoid" id="A0A067MTK4"/>
<dbReference type="PANTHER" id="PTHR36223:SF1">
    <property type="entry name" value="TRANSCRIPTION ELONGATION FACTOR EAF N-TERMINAL DOMAIN-CONTAINING PROTEIN"/>
    <property type="match status" value="1"/>
</dbReference>
<accession>A0A067MTK4</accession>
<feature type="region of interest" description="Disordered" evidence="1">
    <location>
        <begin position="239"/>
        <end position="263"/>
    </location>
</feature>
<dbReference type="AlphaFoldDB" id="A0A067MTK4"/>
<organism evidence="3 4">
    <name type="scientific">Botryobasidium botryosum (strain FD-172 SS1)</name>
    <dbReference type="NCBI Taxonomy" id="930990"/>
    <lineage>
        <taxon>Eukaryota</taxon>
        <taxon>Fungi</taxon>
        <taxon>Dikarya</taxon>
        <taxon>Basidiomycota</taxon>
        <taxon>Agaricomycotina</taxon>
        <taxon>Agaricomycetes</taxon>
        <taxon>Cantharellales</taxon>
        <taxon>Botryobasidiaceae</taxon>
        <taxon>Botryobasidium</taxon>
    </lineage>
</organism>
<dbReference type="Pfam" id="PF25534">
    <property type="entry name" value="DUF7918"/>
    <property type="match status" value="1"/>
</dbReference>
<reference evidence="4" key="1">
    <citation type="journal article" date="2014" name="Proc. Natl. Acad. Sci. U.S.A.">
        <title>Extensive sampling of basidiomycete genomes demonstrates inadequacy of the white-rot/brown-rot paradigm for wood decay fungi.</title>
        <authorList>
            <person name="Riley R."/>
            <person name="Salamov A.A."/>
            <person name="Brown D.W."/>
            <person name="Nagy L.G."/>
            <person name="Floudas D."/>
            <person name="Held B.W."/>
            <person name="Levasseur A."/>
            <person name="Lombard V."/>
            <person name="Morin E."/>
            <person name="Otillar R."/>
            <person name="Lindquist E.A."/>
            <person name="Sun H."/>
            <person name="LaButti K.M."/>
            <person name="Schmutz J."/>
            <person name="Jabbour D."/>
            <person name="Luo H."/>
            <person name="Baker S.E."/>
            <person name="Pisabarro A.G."/>
            <person name="Walton J.D."/>
            <person name="Blanchette R.A."/>
            <person name="Henrissat B."/>
            <person name="Martin F."/>
            <person name="Cullen D."/>
            <person name="Hibbett D.S."/>
            <person name="Grigoriev I.V."/>
        </authorList>
    </citation>
    <scope>NUCLEOTIDE SEQUENCE [LARGE SCALE GENOMIC DNA]</scope>
    <source>
        <strain evidence="4">FD-172 SS1</strain>
    </source>
</reference>